<dbReference type="EMBL" id="SULG01000126">
    <property type="protein sequence ID" value="TLD40154.1"/>
    <property type="molecule type" value="Genomic_DNA"/>
</dbReference>
<accession>A0A533Q6E3</accession>
<comment type="caution">
    <text evidence="1">The sequence shown here is derived from an EMBL/GenBank/DDBJ whole genome shotgun (WGS) entry which is preliminary data.</text>
</comment>
<reference evidence="1 2" key="1">
    <citation type="submission" date="2019-04" db="EMBL/GenBank/DDBJ databases">
        <title>Genome of a novel bacterium Candidatus Jettenia ecosi reconstructed from metagenome of an anammox bioreactor.</title>
        <authorList>
            <person name="Mardanov A.V."/>
            <person name="Beletsky A.V."/>
            <person name="Ravin N.V."/>
            <person name="Botchkova E.A."/>
            <person name="Litti Y.V."/>
            <person name="Nozhevnikova A.N."/>
        </authorList>
    </citation>
    <scope>NUCLEOTIDE SEQUENCE [LARGE SCALE GENOMIC DNA]</scope>
    <source>
        <strain evidence="1">J2</strain>
    </source>
</reference>
<gene>
    <name evidence="1" type="ORF">JETT_3579</name>
</gene>
<name>A0A533Q6E3_9BACT</name>
<evidence type="ECO:0000313" key="1">
    <source>
        <dbReference type="EMBL" id="TLD40154.1"/>
    </source>
</evidence>
<protein>
    <submittedName>
        <fullName evidence="1">Uncharacterized protein</fullName>
    </submittedName>
</protein>
<proteinExistence type="predicted"/>
<sequence>MWDGKFKTDKKRYIQRRNNYEEIYDKEKEKTFHTCRIHESGEYIVSIILFFFHFPAFKSKAIKAQRYKK</sequence>
<dbReference type="AlphaFoldDB" id="A0A533Q6E3"/>
<dbReference type="Proteomes" id="UP000319783">
    <property type="component" value="Unassembled WGS sequence"/>
</dbReference>
<organism evidence="1 2">
    <name type="scientific">Candidatus Jettenia ecosi</name>
    <dbReference type="NCBI Taxonomy" id="2494326"/>
    <lineage>
        <taxon>Bacteria</taxon>
        <taxon>Pseudomonadati</taxon>
        <taxon>Planctomycetota</taxon>
        <taxon>Candidatus Brocadiia</taxon>
        <taxon>Candidatus Brocadiales</taxon>
        <taxon>Candidatus Brocadiaceae</taxon>
        <taxon>Candidatus Jettenia</taxon>
    </lineage>
</organism>
<evidence type="ECO:0000313" key="2">
    <source>
        <dbReference type="Proteomes" id="UP000319783"/>
    </source>
</evidence>